<organism evidence="13 14">
    <name type="scientific">Lasiosphaeris hirsuta</name>
    <dbReference type="NCBI Taxonomy" id="260670"/>
    <lineage>
        <taxon>Eukaryota</taxon>
        <taxon>Fungi</taxon>
        <taxon>Dikarya</taxon>
        <taxon>Ascomycota</taxon>
        <taxon>Pezizomycotina</taxon>
        <taxon>Sordariomycetes</taxon>
        <taxon>Sordariomycetidae</taxon>
        <taxon>Sordariales</taxon>
        <taxon>Lasiosphaeriaceae</taxon>
        <taxon>Lasiosphaeris</taxon>
    </lineage>
</organism>
<accession>A0AA40A104</accession>
<dbReference type="GO" id="GO:0046040">
    <property type="term" value="P:IMP metabolic process"/>
    <property type="evidence" value="ECO:0007669"/>
    <property type="project" value="TreeGrafter"/>
</dbReference>
<dbReference type="Gene3D" id="3.40.440.10">
    <property type="entry name" value="Adenylosuccinate Synthetase, subunit A, domain 1"/>
    <property type="match status" value="1"/>
</dbReference>
<comment type="cofactor">
    <cofactor evidence="10">
        <name>Mg(2+)</name>
        <dbReference type="ChEBI" id="CHEBI:18420"/>
    </cofactor>
    <text evidence="10">Binds 1 Mg(2+) ion per subunit.</text>
</comment>
<dbReference type="GO" id="GO:0000287">
    <property type="term" value="F:magnesium ion binding"/>
    <property type="evidence" value="ECO:0007669"/>
    <property type="project" value="UniProtKB-UniRule"/>
</dbReference>
<feature type="binding site" evidence="10">
    <location>
        <position position="129"/>
    </location>
    <ligand>
        <name>IMP</name>
        <dbReference type="ChEBI" id="CHEBI:58053"/>
    </ligand>
</feature>
<dbReference type="PROSITE" id="PS00513">
    <property type="entry name" value="ADENYLOSUCCIN_SYN_2"/>
    <property type="match status" value="1"/>
</dbReference>
<protein>
    <recommendedName>
        <fullName evidence="10 12">Adenylosuccinate synthetase</fullName>
        <shortName evidence="10">AMPSase</shortName>
        <shortName evidence="10">AdSS</shortName>
        <ecNumber evidence="10 12">6.3.4.4</ecNumber>
    </recommendedName>
    <alternativeName>
        <fullName evidence="10">IMP--aspartate ligase</fullName>
    </alternativeName>
</protein>
<evidence type="ECO:0000256" key="9">
    <source>
        <dbReference type="ARBA" id="ARBA00023134"/>
    </source>
</evidence>
<keyword evidence="9 10" id="KW-0342">GTP-binding</keyword>
<evidence type="ECO:0000256" key="2">
    <source>
        <dbReference type="ARBA" id="ARBA00011738"/>
    </source>
</evidence>
<sequence>MATIILGSQWGDEGKGKLTDILCPKAQICARAAGGHNAGHSIVANGVSYSFHLLPSGLINPNCMNLIGSGVVFHVPSFFKELAELEAKGLTDVHNRILVSDRCQVNFDLHAAVDGLEEVELGNEKIGTTGRGIGPSYSTKSARSGIRVHEIFNEAVFETKLRRLASGFKKRFGDLLQYDVEEEIARFNEYRPKLASYCTDAVKYMKEAQDRDIKILIEGANALMLDIDYGTYPYVTSSNTGLGGIFTGLAIDPKKLDQIIGVVKAYTTRVGGGIFKTEDLGEDGDKLQQIGREWGVSTGRKRRCGWLDLVVLKYSTAINHYTVLNLTKLDVLDTFATIRVAIAYKDPETGEELDYFPADLSLLEGLEVVYKEFEGWQKPTTAAKSFYDLPKQARAYVEFIEKFVGVPIGWVGTGPSREDMIFLTKAAGLKD</sequence>
<dbReference type="GO" id="GO:0005737">
    <property type="term" value="C:cytoplasm"/>
    <property type="evidence" value="ECO:0007669"/>
    <property type="project" value="UniProtKB-SubCell"/>
</dbReference>
<name>A0AA40A104_9PEZI</name>
<feature type="binding site" evidence="10">
    <location>
        <position position="300"/>
    </location>
    <ligand>
        <name>IMP</name>
        <dbReference type="ChEBI" id="CHEBI:58053"/>
    </ligand>
</feature>
<feature type="binding site" evidence="10">
    <location>
        <begin position="12"/>
        <end position="15"/>
    </location>
    <ligand>
        <name>IMP</name>
        <dbReference type="ChEBI" id="CHEBI:58053"/>
    </ligand>
</feature>
<feature type="binding site" evidence="10">
    <location>
        <position position="12"/>
    </location>
    <ligand>
        <name>Mg(2+)</name>
        <dbReference type="ChEBI" id="CHEBI:18420"/>
    </ligand>
</feature>
<evidence type="ECO:0000256" key="11">
    <source>
        <dbReference type="PROSITE-ProRule" id="PRU10134"/>
    </source>
</evidence>
<dbReference type="Pfam" id="PF00709">
    <property type="entry name" value="Adenylsucc_synt"/>
    <property type="match status" value="1"/>
</dbReference>
<feature type="binding site" evidence="10">
    <location>
        <position position="236"/>
    </location>
    <ligand>
        <name>IMP</name>
        <dbReference type="ChEBI" id="CHEBI:58053"/>
    </ligand>
</feature>
<feature type="active site" description="Proton donor" evidence="10">
    <location>
        <position position="40"/>
    </location>
</feature>
<evidence type="ECO:0000256" key="6">
    <source>
        <dbReference type="ARBA" id="ARBA00022741"/>
    </source>
</evidence>
<evidence type="ECO:0000256" key="7">
    <source>
        <dbReference type="ARBA" id="ARBA00022755"/>
    </source>
</evidence>
<dbReference type="InterPro" id="IPR033128">
    <property type="entry name" value="Adenylosuccin_syn_Lys_AS"/>
</dbReference>
<dbReference type="PANTHER" id="PTHR11846:SF0">
    <property type="entry name" value="ADENYLOSUCCINATE SYNTHETASE"/>
    <property type="match status" value="1"/>
</dbReference>
<dbReference type="InterPro" id="IPR018220">
    <property type="entry name" value="Adenylosuccin_syn_GTP-bd"/>
</dbReference>
<comment type="subunit">
    <text evidence="2 10">Homodimer.</text>
</comment>
<evidence type="ECO:0000313" key="14">
    <source>
        <dbReference type="Proteomes" id="UP001172102"/>
    </source>
</evidence>
<dbReference type="Gene3D" id="3.90.170.10">
    <property type="entry name" value="Adenylosuccinate Synthetase, subunit A, domain 3"/>
    <property type="match status" value="1"/>
</dbReference>
<comment type="function">
    <text evidence="12">Plays an important role in the de novo pathway of purine nucleotide biosynthesis.</text>
</comment>
<feature type="binding site" evidence="10">
    <location>
        <begin position="39"/>
        <end position="41"/>
    </location>
    <ligand>
        <name>GTP</name>
        <dbReference type="ChEBI" id="CHEBI:37565"/>
    </ligand>
</feature>
<dbReference type="GO" id="GO:0044208">
    <property type="term" value="P:'de novo' AMP biosynthetic process"/>
    <property type="evidence" value="ECO:0007669"/>
    <property type="project" value="UniProtKB-UniRule"/>
</dbReference>
<dbReference type="EMBL" id="JAUKUA010000006">
    <property type="protein sequence ID" value="KAK0707312.1"/>
    <property type="molecule type" value="Genomic_DNA"/>
</dbReference>
<keyword evidence="3 10" id="KW-0963">Cytoplasm</keyword>
<evidence type="ECO:0000256" key="1">
    <source>
        <dbReference type="ARBA" id="ARBA00003779"/>
    </source>
</evidence>
<dbReference type="InterPro" id="IPR042111">
    <property type="entry name" value="Adenylosuccinate_synth_dom3"/>
</dbReference>
<comment type="pathway">
    <text evidence="10 12">Purine metabolism; AMP biosynthesis via de novo pathway; AMP from IMP: step 1/2.</text>
</comment>
<feature type="binding site" evidence="10">
    <location>
        <position position="39"/>
    </location>
    <ligand>
        <name>Mg(2+)</name>
        <dbReference type="ChEBI" id="CHEBI:18420"/>
    </ligand>
</feature>
<keyword evidence="5 10" id="KW-0479">Metal-binding</keyword>
<dbReference type="AlphaFoldDB" id="A0AA40A104"/>
<dbReference type="EC" id="6.3.4.4" evidence="10 12"/>
<comment type="catalytic activity">
    <reaction evidence="10 12">
        <text>IMP + L-aspartate + GTP = N(6)-(1,2-dicarboxyethyl)-AMP + GDP + phosphate + 2 H(+)</text>
        <dbReference type="Rhea" id="RHEA:15753"/>
        <dbReference type="ChEBI" id="CHEBI:15378"/>
        <dbReference type="ChEBI" id="CHEBI:29991"/>
        <dbReference type="ChEBI" id="CHEBI:37565"/>
        <dbReference type="ChEBI" id="CHEBI:43474"/>
        <dbReference type="ChEBI" id="CHEBI:57567"/>
        <dbReference type="ChEBI" id="CHEBI:58053"/>
        <dbReference type="ChEBI" id="CHEBI:58189"/>
        <dbReference type="EC" id="6.3.4.4"/>
    </reaction>
</comment>
<gene>
    <name evidence="13" type="ORF">B0H67DRAFT_495839</name>
</gene>
<dbReference type="PANTHER" id="PTHR11846">
    <property type="entry name" value="ADENYLOSUCCINATE SYNTHETASE"/>
    <property type="match status" value="1"/>
</dbReference>
<keyword evidence="4 10" id="KW-0436">Ligase</keyword>
<dbReference type="InterPro" id="IPR042110">
    <property type="entry name" value="Adenylosuccinate_synth_dom2"/>
</dbReference>
<comment type="function">
    <text evidence="1">Plays an important role in the de novo pathway and in the salvage pathway of purine nucleotide biosynthesis. Catalyzes the first committed step in the biosynthesis of AMP from IMP.</text>
</comment>
<feature type="binding site" evidence="10">
    <location>
        <position position="143"/>
    </location>
    <ligand>
        <name>IMP</name>
        <dbReference type="ChEBI" id="CHEBI:58053"/>
        <note>ligand shared between dimeric partners</note>
    </ligand>
</feature>
<keyword evidence="7 10" id="KW-0658">Purine biosynthesis</keyword>
<feature type="binding site" evidence="10">
    <location>
        <begin position="412"/>
        <end position="414"/>
    </location>
    <ligand>
        <name>GTP</name>
        <dbReference type="ChEBI" id="CHEBI:37565"/>
    </ligand>
</feature>
<evidence type="ECO:0000256" key="5">
    <source>
        <dbReference type="ARBA" id="ARBA00022723"/>
    </source>
</evidence>
<comment type="caution">
    <text evidence="13">The sequence shown here is derived from an EMBL/GenBank/DDBJ whole genome shotgun (WGS) entry which is preliminary data.</text>
</comment>
<feature type="binding site" evidence="10">
    <location>
        <begin position="11"/>
        <end position="17"/>
    </location>
    <ligand>
        <name>GTP</name>
        <dbReference type="ChEBI" id="CHEBI:37565"/>
    </ligand>
</feature>
<dbReference type="PROSITE" id="PS01266">
    <property type="entry name" value="ADENYLOSUCCIN_SYN_1"/>
    <property type="match status" value="1"/>
</dbReference>
<comment type="similarity">
    <text evidence="10 12">Belongs to the adenylosuccinate synthetase family.</text>
</comment>
<reference evidence="13" key="1">
    <citation type="submission" date="2023-06" db="EMBL/GenBank/DDBJ databases">
        <title>Genome-scale phylogeny and comparative genomics of the fungal order Sordariales.</title>
        <authorList>
            <consortium name="Lawrence Berkeley National Laboratory"/>
            <person name="Hensen N."/>
            <person name="Bonometti L."/>
            <person name="Westerberg I."/>
            <person name="Brannstrom I.O."/>
            <person name="Guillou S."/>
            <person name="Cros-Aarteil S."/>
            <person name="Calhoun S."/>
            <person name="Haridas S."/>
            <person name="Kuo A."/>
            <person name="Mondo S."/>
            <person name="Pangilinan J."/>
            <person name="Riley R."/>
            <person name="Labutti K."/>
            <person name="Andreopoulos B."/>
            <person name="Lipzen A."/>
            <person name="Chen C."/>
            <person name="Yanf M."/>
            <person name="Daum C."/>
            <person name="Ng V."/>
            <person name="Clum A."/>
            <person name="Steindorff A."/>
            <person name="Ohm R."/>
            <person name="Martin F."/>
            <person name="Silar P."/>
            <person name="Natvig D."/>
            <person name="Lalanne C."/>
            <person name="Gautier V."/>
            <person name="Ament-Velasquez S.L."/>
            <person name="Kruys A."/>
            <person name="Hutchinson M.I."/>
            <person name="Powell A.J."/>
            <person name="Barry K."/>
            <person name="Miller A.N."/>
            <person name="Grigoriev I.V."/>
            <person name="Debuchy R."/>
            <person name="Gladieux P."/>
            <person name="Thoren M.H."/>
            <person name="Johannesson H."/>
        </authorList>
    </citation>
    <scope>NUCLEOTIDE SEQUENCE</scope>
    <source>
        <strain evidence="13">SMH4607-1</strain>
    </source>
</reference>
<dbReference type="SMART" id="SM00788">
    <property type="entry name" value="Adenylsucc_synt"/>
    <property type="match status" value="1"/>
</dbReference>
<dbReference type="SUPFAM" id="SSF52540">
    <property type="entry name" value="P-loop containing nucleoside triphosphate hydrolases"/>
    <property type="match status" value="1"/>
</dbReference>
<dbReference type="FunFam" id="1.10.300.10:FF:000001">
    <property type="entry name" value="Adenylosuccinate synthetase"/>
    <property type="match status" value="1"/>
</dbReference>
<proteinExistence type="inferred from homology"/>
<dbReference type="HAMAP" id="MF_00011">
    <property type="entry name" value="Adenylosucc_synth"/>
    <property type="match status" value="1"/>
</dbReference>
<dbReference type="GO" id="GO:0004019">
    <property type="term" value="F:adenylosuccinate synthase activity"/>
    <property type="evidence" value="ECO:0007669"/>
    <property type="project" value="UniProtKB-UniRule"/>
</dbReference>
<dbReference type="GO" id="GO:0005525">
    <property type="term" value="F:GTP binding"/>
    <property type="evidence" value="ECO:0007669"/>
    <property type="project" value="UniProtKB-UniRule"/>
</dbReference>
<dbReference type="Gene3D" id="1.10.300.10">
    <property type="entry name" value="Adenylosuccinate Synthetase, subunit A, domain 2"/>
    <property type="match status" value="1"/>
</dbReference>
<dbReference type="FunFam" id="3.90.170.10:FF:000001">
    <property type="entry name" value="Adenylosuccinate synthetase"/>
    <property type="match status" value="1"/>
</dbReference>
<evidence type="ECO:0000313" key="13">
    <source>
        <dbReference type="EMBL" id="KAK0707312.1"/>
    </source>
</evidence>
<keyword evidence="14" id="KW-1185">Reference proteome</keyword>
<comment type="subcellular location">
    <subcellularLocation>
        <location evidence="10">Cytoplasm</location>
    </subcellularLocation>
</comment>
<comment type="function">
    <text evidence="10">Plays an important role in the de novo pathway and in the salvage pathway of purine nucleotide biosynthesis. Catalyzes the first commited step in the biosynthesis of AMP from IMP.</text>
</comment>
<feature type="binding site" evidence="10">
    <location>
        <begin position="328"/>
        <end position="330"/>
    </location>
    <ligand>
        <name>GTP</name>
        <dbReference type="ChEBI" id="CHEBI:37565"/>
    </ligand>
</feature>
<dbReference type="Proteomes" id="UP001172102">
    <property type="component" value="Unassembled WGS sequence"/>
</dbReference>
<dbReference type="InterPro" id="IPR001114">
    <property type="entry name" value="Adenylosuccinate_synthetase"/>
</dbReference>
<dbReference type="CDD" id="cd03108">
    <property type="entry name" value="AdSS"/>
    <property type="match status" value="1"/>
</dbReference>
<feature type="binding site" evidence="10">
    <location>
        <begin position="296"/>
        <end position="302"/>
    </location>
    <ligand>
        <name>substrate</name>
    </ligand>
</feature>
<feature type="active site" description="Proton acceptor" evidence="10">
    <location>
        <position position="12"/>
    </location>
</feature>
<evidence type="ECO:0000256" key="12">
    <source>
        <dbReference type="RuleBase" id="RU000520"/>
    </source>
</evidence>
<dbReference type="NCBIfam" id="NF002223">
    <property type="entry name" value="PRK01117.1"/>
    <property type="match status" value="1"/>
</dbReference>
<evidence type="ECO:0000256" key="10">
    <source>
        <dbReference type="HAMAP-Rule" id="MF_03125"/>
    </source>
</evidence>
<evidence type="ECO:0000256" key="8">
    <source>
        <dbReference type="ARBA" id="ARBA00022842"/>
    </source>
</evidence>
<dbReference type="InterPro" id="IPR042109">
    <property type="entry name" value="Adenylosuccinate_synth_dom1"/>
</dbReference>
<feature type="binding site" evidence="10">
    <location>
        <position position="221"/>
    </location>
    <ligand>
        <name>IMP</name>
        <dbReference type="ChEBI" id="CHEBI:58053"/>
    </ligand>
</feature>
<keyword evidence="6 10" id="KW-0547">Nucleotide-binding</keyword>
<dbReference type="InterPro" id="IPR027417">
    <property type="entry name" value="P-loop_NTPase"/>
</dbReference>
<feature type="binding site" evidence="10">
    <location>
        <position position="302"/>
    </location>
    <ligand>
        <name>GTP</name>
        <dbReference type="ChEBI" id="CHEBI:37565"/>
    </ligand>
</feature>
<evidence type="ECO:0000256" key="4">
    <source>
        <dbReference type="ARBA" id="ARBA00022598"/>
    </source>
</evidence>
<dbReference type="NCBIfam" id="TIGR00184">
    <property type="entry name" value="purA"/>
    <property type="match status" value="1"/>
</dbReference>
<feature type="binding site" evidence="10">
    <location>
        <begin position="37"/>
        <end position="40"/>
    </location>
    <ligand>
        <name>IMP</name>
        <dbReference type="ChEBI" id="CHEBI:58053"/>
    </ligand>
</feature>
<feature type="active site" evidence="11">
    <location>
        <position position="140"/>
    </location>
</feature>
<evidence type="ECO:0000256" key="3">
    <source>
        <dbReference type="ARBA" id="ARBA00022490"/>
    </source>
</evidence>
<keyword evidence="8 10" id="KW-0460">Magnesium</keyword>